<dbReference type="InterPro" id="IPR019775">
    <property type="entry name" value="WD40_repeat_CS"/>
</dbReference>
<accession>A0A1Y1K936</accession>
<dbReference type="PANTHER" id="PTHR19857:SF8">
    <property type="entry name" value="ANGIO-ASSOCIATED MIGRATORY CELL PROTEIN"/>
    <property type="match status" value="1"/>
</dbReference>
<dbReference type="InParanoid" id="A0A1Y1K936"/>
<dbReference type="InterPro" id="IPR001680">
    <property type="entry name" value="WD40_rpt"/>
</dbReference>
<name>A0A1Y1K936_PHOPY</name>
<evidence type="ECO:0000256" key="1">
    <source>
        <dbReference type="ARBA" id="ARBA00022574"/>
    </source>
</evidence>
<feature type="repeat" description="WD" evidence="3">
    <location>
        <begin position="90"/>
        <end position="131"/>
    </location>
</feature>
<feature type="repeat" description="WD" evidence="3">
    <location>
        <begin position="337"/>
        <end position="373"/>
    </location>
</feature>
<dbReference type="PANTHER" id="PTHR19857">
    <property type="entry name" value="MITOCHONDRIAL DIVISION PROTEIN 1-RELATED"/>
    <property type="match status" value="1"/>
</dbReference>
<dbReference type="OrthoDB" id="10261640at2759"/>
<evidence type="ECO:0000256" key="3">
    <source>
        <dbReference type="PROSITE-ProRule" id="PRU00221"/>
    </source>
</evidence>
<dbReference type="InterPro" id="IPR018391">
    <property type="entry name" value="PQQ_b-propeller_rpt"/>
</dbReference>
<dbReference type="EMBL" id="VVIM01000005">
    <property type="protein sequence ID" value="KAB0798770.1"/>
    <property type="molecule type" value="Genomic_DNA"/>
</dbReference>
<dbReference type="Proteomes" id="UP000327044">
    <property type="component" value="Unassembled WGS sequence"/>
</dbReference>
<evidence type="ECO:0000313" key="6">
    <source>
        <dbReference type="EMBL" id="KAB0798770.1"/>
    </source>
</evidence>
<feature type="repeat" description="WD" evidence="3">
    <location>
        <begin position="171"/>
        <end position="212"/>
    </location>
</feature>
<dbReference type="CDD" id="cd00200">
    <property type="entry name" value="WD40"/>
    <property type="match status" value="1"/>
</dbReference>
<keyword evidence="7" id="KW-1185">Reference proteome</keyword>
<reference evidence="5 7" key="2">
    <citation type="journal article" date="2018" name="Elife">
        <title>Firefly genomes illuminate parallel origins of bioluminescence in beetles.</title>
        <authorList>
            <person name="Fallon T.R."/>
            <person name="Lower S.E."/>
            <person name="Chang C.H."/>
            <person name="Bessho-Uehara M."/>
            <person name="Martin G.J."/>
            <person name="Bewick A.J."/>
            <person name="Behringer M."/>
            <person name="Debat H.J."/>
            <person name="Wong I."/>
            <person name="Day J.C."/>
            <person name="Suvorov A."/>
            <person name="Silva C.J."/>
            <person name="Stanger-Hall K.F."/>
            <person name="Hall D.W."/>
            <person name="Schmitz R.J."/>
            <person name="Nelson D.R."/>
            <person name="Lewis S.M."/>
            <person name="Shigenobu S."/>
            <person name="Bybee S.M."/>
            <person name="Larracuente A.M."/>
            <person name="Oba Y."/>
            <person name="Weng J.K."/>
        </authorList>
    </citation>
    <scope>NUCLEOTIDE SEQUENCE [LARGE SCALE GENOMIC DNA]</scope>
    <source>
        <strain evidence="5">1611_PpyrPB1</strain>
        <tissue evidence="5">Whole body</tissue>
    </source>
</reference>
<dbReference type="InterPro" id="IPR015943">
    <property type="entry name" value="WD40/YVTN_repeat-like_dom_sf"/>
</dbReference>
<dbReference type="PROSITE" id="PS50082">
    <property type="entry name" value="WD_REPEATS_2"/>
    <property type="match status" value="5"/>
</dbReference>
<evidence type="ECO:0000313" key="7">
    <source>
        <dbReference type="Proteomes" id="UP000327044"/>
    </source>
</evidence>
<dbReference type="PROSITE" id="PS00678">
    <property type="entry name" value="WD_REPEATS_1"/>
    <property type="match status" value="1"/>
</dbReference>
<dbReference type="FunCoup" id="A0A1Y1K936">
    <property type="interactions" value="2061"/>
</dbReference>
<evidence type="ECO:0000313" key="5">
    <source>
        <dbReference type="EMBL" id="KAB0797585.1"/>
    </source>
</evidence>
<evidence type="ECO:0000313" key="4">
    <source>
        <dbReference type="EMBL" id="JAV57972.1"/>
    </source>
</evidence>
<gene>
    <name evidence="6" type="ORF">PPYR_06650</name>
    <name evidence="5" type="ORF">PPYR_08578</name>
</gene>
<reference evidence="5" key="3">
    <citation type="submission" date="2019-08" db="EMBL/GenBank/DDBJ databases">
        <authorList>
            <consortium name="Photinus pyralis genome working group"/>
            <person name="Fallon T.R."/>
            <person name="Sander Lower S.E."/>
            <person name="Weng J.-K."/>
        </authorList>
    </citation>
    <scope>NUCLEOTIDE SEQUENCE</scope>
    <source>
        <strain evidence="5">1611_PpyrPB1</strain>
        <tissue evidence="5">Whole body</tissue>
    </source>
</reference>
<protein>
    <submittedName>
        <fullName evidence="4">Uncharacterized protein</fullName>
    </submittedName>
</protein>
<dbReference type="InterPro" id="IPR036322">
    <property type="entry name" value="WD40_repeat_dom_sf"/>
</dbReference>
<evidence type="ECO:0000256" key="2">
    <source>
        <dbReference type="ARBA" id="ARBA00022737"/>
    </source>
</evidence>
<feature type="repeat" description="WD" evidence="3">
    <location>
        <begin position="255"/>
        <end position="296"/>
    </location>
</feature>
<proteinExistence type="predicted"/>
<dbReference type="AlphaFoldDB" id="A0A1Y1K936"/>
<feature type="repeat" description="WD" evidence="3">
    <location>
        <begin position="48"/>
        <end position="89"/>
    </location>
</feature>
<dbReference type="Gene3D" id="2.130.10.10">
    <property type="entry name" value="YVTN repeat-like/Quinoprotein amine dehydrogenase"/>
    <property type="match status" value="1"/>
</dbReference>
<dbReference type="SUPFAM" id="SSF50978">
    <property type="entry name" value="WD40 repeat-like"/>
    <property type="match status" value="1"/>
</dbReference>
<dbReference type="SMART" id="SM00564">
    <property type="entry name" value="PQQ"/>
    <property type="match status" value="2"/>
</dbReference>
<keyword evidence="2" id="KW-0677">Repeat</keyword>
<dbReference type="EMBL" id="GEZM01088760">
    <property type="protein sequence ID" value="JAV57972.1"/>
    <property type="molecule type" value="Transcribed_RNA"/>
</dbReference>
<keyword evidence="1 3" id="KW-0853">WD repeat</keyword>
<dbReference type="EMBL" id="VVIM01000006">
    <property type="protein sequence ID" value="KAB0797585.1"/>
    <property type="molecule type" value="Genomic_DNA"/>
</dbReference>
<organism evidence="4">
    <name type="scientific">Photinus pyralis</name>
    <name type="common">Common eastern firefly</name>
    <name type="synonym">Lampyris pyralis</name>
    <dbReference type="NCBI Taxonomy" id="7054"/>
    <lineage>
        <taxon>Eukaryota</taxon>
        <taxon>Metazoa</taxon>
        <taxon>Ecdysozoa</taxon>
        <taxon>Arthropoda</taxon>
        <taxon>Hexapoda</taxon>
        <taxon>Insecta</taxon>
        <taxon>Pterygota</taxon>
        <taxon>Neoptera</taxon>
        <taxon>Endopterygota</taxon>
        <taxon>Coleoptera</taxon>
        <taxon>Polyphaga</taxon>
        <taxon>Elateriformia</taxon>
        <taxon>Elateroidea</taxon>
        <taxon>Lampyridae</taxon>
        <taxon>Lampyrinae</taxon>
        <taxon>Photinus</taxon>
    </lineage>
</organism>
<dbReference type="PROSITE" id="PS50294">
    <property type="entry name" value="WD_REPEATS_REGION"/>
    <property type="match status" value="3"/>
</dbReference>
<dbReference type="SMART" id="SM00320">
    <property type="entry name" value="WD40"/>
    <property type="match status" value="7"/>
</dbReference>
<reference evidence="4" key="1">
    <citation type="journal article" date="2016" name="Sci. Rep.">
        <title>Molecular characterization of firefly nuptial gifts: a multi-omics approach sheds light on postcopulatory sexual selection.</title>
        <authorList>
            <person name="Al-Wathiqui N."/>
            <person name="Fallon T.R."/>
            <person name="South A."/>
            <person name="Weng J.K."/>
            <person name="Lewis S.M."/>
        </authorList>
    </citation>
    <scope>NUCLEOTIDE SEQUENCE</scope>
</reference>
<sequence length="373" mass="40832">MEEPNETFDDIEVVYLDELEEIDDIDLNEDAQDEGDYAQAIDLAHLTFSKHPTSVFTGAFSRSGTLAVTGGEDDMGYVWSTETGEVLLECTGHKDSVVEASFNFNDQFVATGDMSGLIQVWDVHNKKLVWCYEGDDMEWLLWHHMANVLIAGCQSGDIYVWQIPQGNCKVLPSHGTSTHSGKILADGKRLLAGYGDGQLRLWDLKSGEMSWQLTANIPLLAITSLDITDDANLCIVAPSAQLFKVADGTQTASYLTADETEVEVVAFNTESGLLATGAISGKLCVWDYKKNNLRHETKFDTSITTIKWGVDDKMFVGCTDGCIYVCDTRSGTLVEVLTGHNANILSLSLTKDCTDLLSTSDDGTAKIFKTKSS</sequence>
<dbReference type="Pfam" id="PF00400">
    <property type="entry name" value="WD40"/>
    <property type="match status" value="4"/>
</dbReference>
<dbReference type="InterPro" id="IPR051179">
    <property type="entry name" value="WD_repeat_multifunction"/>
</dbReference>